<dbReference type="KEGG" id="cid:P73_3181"/>
<dbReference type="SUPFAM" id="SSF54637">
    <property type="entry name" value="Thioesterase/thiol ester dehydrase-isomerase"/>
    <property type="match status" value="1"/>
</dbReference>
<dbReference type="PANTHER" id="PTHR31793">
    <property type="entry name" value="4-HYDROXYBENZOYL-COA THIOESTERASE FAMILY MEMBER"/>
    <property type="match status" value="1"/>
</dbReference>
<evidence type="ECO:0008006" key="3">
    <source>
        <dbReference type="Google" id="ProtNLM"/>
    </source>
</evidence>
<dbReference type="GO" id="GO:0047617">
    <property type="term" value="F:fatty acyl-CoA hydrolase activity"/>
    <property type="evidence" value="ECO:0007669"/>
    <property type="project" value="TreeGrafter"/>
</dbReference>
<dbReference type="AlphaFoldDB" id="A0A0B5E4B3"/>
<protein>
    <recommendedName>
        <fullName evidence="3">Thioesterase</fullName>
    </recommendedName>
</protein>
<proteinExistence type="predicted"/>
<reference evidence="1 2" key="1">
    <citation type="journal article" date="2014" name="Int. J. Syst. Evol. Microbiol.">
        <title>Celeribacter indicus sp. nov., a polycyclic aromatic hydrocarbon-degrading bacterium from deep-sea sediment and reclassification of Huaishuia halophila as Celeribacter halophilus comb. nov.</title>
        <authorList>
            <person name="Lai Q."/>
            <person name="Cao J."/>
            <person name="Yuan J."/>
            <person name="Li F."/>
            <person name="Shao Z."/>
        </authorList>
    </citation>
    <scope>NUCLEOTIDE SEQUENCE [LARGE SCALE GENOMIC DNA]</scope>
    <source>
        <strain evidence="1">P73</strain>
    </source>
</reference>
<evidence type="ECO:0000313" key="2">
    <source>
        <dbReference type="Proteomes" id="UP000031521"/>
    </source>
</evidence>
<gene>
    <name evidence="1" type="ORF">P73_3181</name>
</gene>
<dbReference type="PANTHER" id="PTHR31793:SF2">
    <property type="entry name" value="BLR1345 PROTEIN"/>
    <property type="match status" value="1"/>
</dbReference>
<accession>A0A0B5E4B3</accession>
<evidence type="ECO:0000313" key="1">
    <source>
        <dbReference type="EMBL" id="AJE47896.1"/>
    </source>
</evidence>
<dbReference type="STRING" id="1208324.P73_3181"/>
<dbReference type="CDD" id="cd00586">
    <property type="entry name" value="4HBT"/>
    <property type="match status" value="1"/>
</dbReference>
<sequence>MTDLPAPHISSPIAIDPGWVDYNGHVNMAFYAVIMDRGGDEMYALVGLGEDYARRARHTTYTAEVHICYRRELKLGDSVRVHTRLLDADAKRMVLFHEIHHAEGWIAATAEELLLHIDMGGPRVVPFPPEIAARLSALKQAHADLPRPAQAGRSISLSNTAA</sequence>
<dbReference type="InterPro" id="IPR050563">
    <property type="entry name" value="4-hydroxybenzoyl-CoA_TE"/>
</dbReference>
<organism evidence="1 2">
    <name type="scientific">Celeribacter indicus</name>
    <dbReference type="NCBI Taxonomy" id="1208324"/>
    <lineage>
        <taxon>Bacteria</taxon>
        <taxon>Pseudomonadati</taxon>
        <taxon>Pseudomonadota</taxon>
        <taxon>Alphaproteobacteria</taxon>
        <taxon>Rhodobacterales</taxon>
        <taxon>Roseobacteraceae</taxon>
        <taxon>Celeribacter</taxon>
    </lineage>
</organism>
<keyword evidence="2" id="KW-1185">Reference proteome</keyword>
<dbReference type="EMBL" id="CP004393">
    <property type="protein sequence ID" value="AJE47896.1"/>
    <property type="molecule type" value="Genomic_DNA"/>
</dbReference>
<name>A0A0B5E4B3_9RHOB</name>
<dbReference type="OrthoDB" id="9803287at2"/>
<dbReference type="Pfam" id="PF13279">
    <property type="entry name" value="4HBT_2"/>
    <property type="match status" value="1"/>
</dbReference>
<dbReference type="Proteomes" id="UP000031521">
    <property type="component" value="Chromosome"/>
</dbReference>
<dbReference type="Gene3D" id="3.10.129.10">
    <property type="entry name" value="Hotdog Thioesterase"/>
    <property type="match status" value="1"/>
</dbReference>
<dbReference type="InterPro" id="IPR029069">
    <property type="entry name" value="HotDog_dom_sf"/>
</dbReference>
<dbReference type="HOGENOM" id="CLU_101141_6_0_5"/>
<dbReference type="RefSeq" id="WP_043871832.1">
    <property type="nucleotide sequence ID" value="NZ_CP004393.1"/>
</dbReference>